<dbReference type="GO" id="GO:0004930">
    <property type="term" value="F:G protein-coupled receptor activity"/>
    <property type="evidence" value="ECO:0007669"/>
    <property type="project" value="TreeGrafter"/>
</dbReference>
<evidence type="ECO:0000313" key="9">
    <source>
        <dbReference type="Proteomes" id="UP001182556"/>
    </source>
</evidence>
<feature type="transmembrane region" description="Helical" evidence="6">
    <location>
        <begin position="454"/>
        <end position="476"/>
    </location>
</feature>
<dbReference type="SUPFAM" id="SSF81321">
    <property type="entry name" value="Family A G protein-coupled receptor-like"/>
    <property type="match status" value="1"/>
</dbReference>
<dbReference type="AlphaFoldDB" id="A0AAD9FW97"/>
<feature type="region of interest" description="Disordered" evidence="5">
    <location>
        <begin position="271"/>
        <end position="385"/>
    </location>
</feature>
<dbReference type="PANTHER" id="PTHR23112">
    <property type="entry name" value="G PROTEIN-COUPLED RECEPTOR 157-RELATED"/>
    <property type="match status" value="1"/>
</dbReference>
<evidence type="ECO:0000256" key="1">
    <source>
        <dbReference type="ARBA" id="ARBA00004141"/>
    </source>
</evidence>
<name>A0AAD9FW97_PAPLA</name>
<evidence type="ECO:0000259" key="7">
    <source>
        <dbReference type="PROSITE" id="PS50262"/>
    </source>
</evidence>
<feature type="compositionally biased region" description="Polar residues" evidence="5">
    <location>
        <begin position="322"/>
        <end position="358"/>
    </location>
</feature>
<keyword evidence="2 6" id="KW-0812">Transmembrane</keyword>
<feature type="domain" description="G-protein coupled receptors family 1 profile" evidence="7">
    <location>
        <begin position="12"/>
        <end position="138"/>
    </location>
</feature>
<protein>
    <recommendedName>
        <fullName evidence="7">G-protein coupled receptors family 1 profile domain-containing protein</fullName>
    </recommendedName>
</protein>
<feature type="compositionally biased region" description="Polar residues" evidence="5">
    <location>
        <begin position="368"/>
        <end position="377"/>
    </location>
</feature>
<evidence type="ECO:0000256" key="5">
    <source>
        <dbReference type="SAM" id="MobiDB-lite"/>
    </source>
</evidence>
<evidence type="ECO:0000256" key="6">
    <source>
        <dbReference type="SAM" id="Phobius"/>
    </source>
</evidence>
<reference evidence="8" key="1">
    <citation type="submission" date="2023-02" db="EMBL/GenBank/DDBJ databases">
        <title>Identification and recombinant expression of a fungal hydrolase from Papiliotrema laurentii that hydrolyzes apple cutin and clears colloidal polyester polyurethane.</title>
        <authorList>
            <consortium name="DOE Joint Genome Institute"/>
            <person name="Roman V.A."/>
            <person name="Bojanowski C."/>
            <person name="Crable B.R."/>
            <person name="Wagner D.N."/>
            <person name="Hung C.S."/>
            <person name="Nadeau L.J."/>
            <person name="Schratz L."/>
            <person name="Haridas S."/>
            <person name="Pangilinan J."/>
            <person name="Lipzen A."/>
            <person name="Na H."/>
            <person name="Yan M."/>
            <person name="Ng V."/>
            <person name="Grigoriev I.V."/>
            <person name="Spatafora J.W."/>
            <person name="Barlow D."/>
            <person name="Biffinger J."/>
            <person name="Kelley-Loughnane N."/>
            <person name="Varaljay V.A."/>
            <person name="Crookes-Goodson W.J."/>
        </authorList>
    </citation>
    <scope>NUCLEOTIDE SEQUENCE</scope>
    <source>
        <strain evidence="8">5307AH</strain>
    </source>
</reference>
<gene>
    <name evidence="8" type="ORF">DB88DRAFT_515432</name>
</gene>
<keyword evidence="9" id="KW-1185">Reference proteome</keyword>
<accession>A0AAD9FW97</accession>
<evidence type="ECO:0000256" key="3">
    <source>
        <dbReference type="ARBA" id="ARBA00022989"/>
    </source>
</evidence>
<dbReference type="Proteomes" id="UP001182556">
    <property type="component" value="Unassembled WGS sequence"/>
</dbReference>
<feature type="transmembrane region" description="Helical" evidence="6">
    <location>
        <begin position="83"/>
        <end position="112"/>
    </location>
</feature>
<keyword evidence="4 6" id="KW-0472">Membrane</keyword>
<dbReference type="PANTHER" id="PTHR23112:SF0">
    <property type="entry name" value="TRANSMEMBRANE PROTEIN 116"/>
    <property type="match status" value="1"/>
</dbReference>
<dbReference type="GO" id="GO:0005886">
    <property type="term" value="C:plasma membrane"/>
    <property type="evidence" value="ECO:0007669"/>
    <property type="project" value="TreeGrafter"/>
</dbReference>
<feature type="transmembrane region" description="Helical" evidence="6">
    <location>
        <begin position="124"/>
        <end position="144"/>
    </location>
</feature>
<feature type="transmembrane region" description="Helical" evidence="6">
    <location>
        <begin position="488"/>
        <end position="510"/>
    </location>
</feature>
<comment type="caution">
    <text evidence="8">The sequence shown here is derived from an EMBL/GenBank/DDBJ whole genome shotgun (WGS) entry which is preliminary data.</text>
</comment>
<feature type="transmembrane region" description="Helical" evidence="6">
    <location>
        <begin position="6"/>
        <end position="28"/>
    </location>
</feature>
<feature type="transmembrane region" description="Helical" evidence="6">
    <location>
        <begin position="177"/>
        <end position="198"/>
    </location>
</feature>
<dbReference type="Gene3D" id="1.20.1070.10">
    <property type="entry name" value="Rhodopsin 7-helix transmembrane proteins"/>
    <property type="match status" value="1"/>
</dbReference>
<dbReference type="PROSITE" id="PS50262">
    <property type="entry name" value="G_PROTEIN_RECEP_F1_2"/>
    <property type="match status" value="1"/>
</dbReference>
<sequence>MVRWTYINAVGGTVISALTLAAASYLLFSLWRQGTGKLRVRLLIGMVVSDLLLGWRRLFAIIMEAKYLSDNVGFKTGSAACNGLGFLLTVVLFTQHLWTLAIAVATFLLLKYPLARATSIMERWAWTATPIIWIVSLLHSGLWWRYVGWASSGNICYYGSSPITSANGLDGRDLVQFIPRALVFIVIVGLYSTLFSFLRRPDTIQLSSHFTSGGTSSDANKGVQMGKVFRRFGGRGVSDPVPKPAVNPEAPWEQLEFVHIGNAKACGSSPVLPPLPSLQSTGLERHDDLPSGSRPPSPNSDGQPLYPNDPQLDDPVPLGRVSMTSTEGFITPKPSQRPSETDTLVTASSKYASDSPPANDSHRPYRQRTLSQVTSVTTEEDSKSLSSILDSDEMEIMPEGQRKIARQTLREFFEENRAPGLEDSGRGSGSGTNGKGAPMSATAYFNRQASLLMLYFPLAYMVVFSMSLVRLIYGMIHQHPNPVLTVISSWMVLSVGLIDGLVYGLAEFLVRRRVRKKMPDRIGQSGGGGA</sequence>
<dbReference type="CDD" id="cd00637">
    <property type="entry name" value="7tm_classA_rhodopsin-like"/>
    <property type="match status" value="1"/>
</dbReference>
<evidence type="ECO:0000256" key="2">
    <source>
        <dbReference type="ARBA" id="ARBA00022692"/>
    </source>
</evidence>
<dbReference type="GO" id="GO:0007189">
    <property type="term" value="P:adenylate cyclase-activating G protein-coupled receptor signaling pathway"/>
    <property type="evidence" value="ECO:0007669"/>
    <property type="project" value="TreeGrafter"/>
</dbReference>
<dbReference type="EMBL" id="JAODAN010000001">
    <property type="protein sequence ID" value="KAK1927394.1"/>
    <property type="molecule type" value="Genomic_DNA"/>
</dbReference>
<organism evidence="8 9">
    <name type="scientific">Papiliotrema laurentii</name>
    <name type="common">Cryptococcus laurentii</name>
    <dbReference type="NCBI Taxonomy" id="5418"/>
    <lineage>
        <taxon>Eukaryota</taxon>
        <taxon>Fungi</taxon>
        <taxon>Dikarya</taxon>
        <taxon>Basidiomycota</taxon>
        <taxon>Agaricomycotina</taxon>
        <taxon>Tremellomycetes</taxon>
        <taxon>Tremellales</taxon>
        <taxon>Rhynchogastremaceae</taxon>
        <taxon>Papiliotrema</taxon>
    </lineage>
</organism>
<keyword evidence="3 6" id="KW-1133">Transmembrane helix</keyword>
<proteinExistence type="predicted"/>
<evidence type="ECO:0000313" key="8">
    <source>
        <dbReference type="EMBL" id="KAK1927394.1"/>
    </source>
</evidence>
<evidence type="ECO:0000256" key="4">
    <source>
        <dbReference type="ARBA" id="ARBA00023136"/>
    </source>
</evidence>
<feature type="region of interest" description="Disordered" evidence="5">
    <location>
        <begin position="416"/>
        <end position="436"/>
    </location>
</feature>
<comment type="subcellular location">
    <subcellularLocation>
        <location evidence="1">Membrane</location>
        <topology evidence="1">Multi-pass membrane protein</topology>
    </subcellularLocation>
</comment>
<dbReference type="InterPro" id="IPR017452">
    <property type="entry name" value="GPCR_Rhodpsn_7TM"/>
</dbReference>